<dbReference type="Gene3D" id="2.30.42.10">
    <property type="match status" value="1"/>
</dbReference>
<proteinExistence type="predicted"/>
<sequence length="396" mass="44000">MVTELLLEIARALGRLFLNPVFYLAIIMAIYLGYRRVKRERKFFHIRILWGWSETVGLLKEGLLVSLCISVLSIGFGLTLPTQFLYAVTIASFIALIIYVFHLLSPIVLFTVSLAALYLLDFFEVSFQIFGLNVNGVDVNDGTAVTATILAGLLLVAEGLLIRKYGAQYASPIVEHSKRGLKAVAYLSKKIWVLPIFFVVPGEAIQAYFPWWPQFSLGQTEFSLVLFPIIIGFQQMARHTLPVYLYPKLGRAVLILGEIVIIGGLITYIGALFSSIPPIVALGVLVVGLVARMMISIRFAIREQKDVYAVSAKSSGVMIAGILPDSPAEKMGLSVGEIIRKVNGVEVHSERQLYEALQINAAHCRLEVLDHQHEVRLTQHVVHNNDHYQIGLLVAE</sequence>
<keyword evidence="4" id="KW-1185">Reference proteome</keyword>
<dbReference type="SMART" id="SM00228">
    <property type="entry name" value="PDZ"/>
    <property type="match status" value="1"/>
</dbReference>
<feature type="transmembrane region" description="Helical" evidence="1">
    <location>
        <begin position="84"/>
        <end position="101"/>
    </location>
</feature>
<dbReference type="InterPro" id="IPR001478">
    <property type="entry name" value="PDZ"/>
</dbReference>
<dbReference type="PROSITE" id="PS50106">
    <property type="entry name" value="PDZ"/>
    <property type="match status" value="1"/>
</dbReference>
<feature type="transmembrane region" description="Helical" evidence="1">
    <location>
        <begin position="12"/>
        <end position="34"/>
    </location>
</feature>
<feature type="transmembrane region" description="Helical" evidence="1">
    <location>
        <begin position="142"/>
        <end position="162"/>
    </location>
</feature>
<dbReference type="AlphaFoldDB" id="A0A396SE20"/>
<comment type="caution">
    <text evidence="3">The sequence shown here is derived from an EMBL/GenBank/DDBJ whole genome shotgun (WGS) entry which is preliminary data.</text>
</comment>
<feature type="transmembrane region" description="Helical" evidence="1">
    <location>
        <begin position="253"/>
        <end position="273"/>
    </location>
</feature>
<keyword evidence="1" id="KW-0812">Transmembrane</keyword>
<keyword evidence="1" id="KW-0472">Membrane</keyword>
<evidence type="ECO:0000256" key="1">
    <source>
        <dbReference type="SAM" id="Phobius"/>
    </source>
</evidence>
<feature type="transmembrane region" description="Helical" evidence="1">
    <location>
        <begin position="215"/>
        <end position="233"/>
    </location>
</feature>
<dbReference type="Proteomes" id="UP000265692">
    <property type="component" value="Unassembled WGS sequence"/>
</dbReference>
<accession>A0A396SE20</accession>
<gene>
    <name evidence="3" type="ORF">D1B33_03295</name>
</gene>
<dbReference type="InterPro" id="IPR036034">
    <property type="entry name" value="PDZ_sf"/>
</dbReference>
<dbReference type="EMBL" id="QWEI01000001">
    <property type="protein sequence ID" value="RHW39890.1"/>
    <property type="molecule type" value="Genomic_DNA"/>
</dbReference>
<dbReference type="SUPFAM" id="SSF50156">
    <property type="entry name" value="PDZ domain-like"/>
    <property type="match status" value="1"/>
</dbReference>
<evidence type="ECO:0000313" key="4">
    <source>
        <dbReference type="Proteomes" id="UP000265692"/>
    </source>
</evidence>
<dbReference type="InterPro" id="IPR041489">
    <property type="entry name" value="PDZ_6"/>
</dbReference>
<reference evidence="3 4" key="1">
    <citation type="submission" date="2018-08" db="EMBL/GenBank/DDBJ databases">
        <title>Lysinibacillus sp. YLB-03 draft genome sequence.</title>
        <authorList>
            <person name="Yu L."/>
        </authorList>
    </citation>
    <scope>NUCLEOTIDE SEQUENCE [LARGE SCALE GENOMIC DNA]</scope>
    <source>
        <strain evidence="3 4">YLB-03</strain>
    </source>
</reference>
<organism evidence="3 4">
    <name type="scientific">Ureibacillus yapensis</name>
    <dbReference type="NCBI Taxonomy" id="2304605"/>
    <lineage>
        <taxon>Bacteria</taxon>
        <taxon>Bacillati</taxon>
        <taxon>Bacillota</taxon>
        <taxon>Bacilli</taxon>
        <taxon>Bacillales</taxon>
        <taxon>Caryophanaceae</taxon>
        <taxon>Ureibacillus</taxon>
    </lineage>
</organism>
<name>A0A396SE20_9BACL</name>
<dbReference type="Pfam" id="PF17820">
    <property type="entry name" value="PDZ_6"/>
    <property type="match status" value="1"/>
</dbReference>
<feature type="transmembrane region" description="Helical" evidence="1">
    <location>
        <begin position="279"/>
        <end position="301"/>
    </location>
</feature>
<feature type="transmembrane region" description="Helical" evidence="1">
    <location>
        <begin position="108"/>
        <end position="130"/>
    </location>
</feature>
<protein>
    <submittedName>
        <fullName evidence="3">PDZ domain-containing protein</fullName>
    </submittedName>
</protein>
<evidence type="ECO:0000259" key="2">
    <source>
        <dbReference type="PROSITE" id="PS50106"/>
    </source>
</evidence>
<feature type="domain" description="PDZ" evidence="2">
    <location>
        <begin position="296"/>
        <end position="372"/>
    </location>
</feature>
<feature type="transmembrane region" description="Helical" evidence="1">
    <location>
        <begin position="191"/>
        <end position="209"/>
    </location>
</feature>
<evidence type="ECO:0000313" key="3">
    <source>
        <dbReference type="EMBL" id="RHW39890.1"/>
    </source>
</evidence>
<feature type="transmembrane region" description="Helical" evidence="1">
    <location>
        <begin position="55"/>
        <end position="78"/>
    </location>
</feature>
<keyword evidence="1" id="KW-1133">Transmembrane helix</keyword>
<dbReference type="OrthoDB" id="198399at2"/>
<dbReference type="RefSeq" id="WP_118874900.1">
    <property type="nucleotide sequence ID" value="NZ_QWEI01000001.1"/>
</dbReference>